<reference evidence="5" key="4">
    <citation type="submission" date="2017-12" db="EMBL/GenBank/DDBJ databases">
        <title>FDA dAtabase for Regulatory Grade micrObial Sequences (FDA-ARGOS): Supporting development and validation of Infectious Disease Dx tests.</title>
        <authorList>
            <person name="Campos J."/>
            <person name="Goldberg B."/>
            <person name="Tallon L.J."/>
            <person name="Sadzewicz L."/>
            <person name="Sengamalay N."/>
            <person name="Ott S."/>
            <person name="Godinez A."/>
            <person name="Nagaraj S."/>
            <person name="Vavikolanu K."/>
            <person name="Vyas G."/>
            <person name="Nadendla S."/>
            <person name="Aluvathingal J."/>
            <person name="Geyer C."/>
            <person name="Nandy P."/>
            <person name="Hobson J."/>
            <person name="Sichtig H."/>
        </authorList>
    </citation>
    <scope>NUCLEOTIDE SEQUENCE</scope>
    <source>
        <strain evidence="5">FDAARGOS_79</strain>
    </source>
</reference>
<evidence type="ECO:0000313" key="3">
    <source>
        <dbReference type="EMBL" id="MDX7084623.1"/>
    </source>
</evidence>
<dbReference type="AlphaFoldDB" id="A0A0A5LTB6"/>
<name>A0A0A5LTB6_SERMA</name>
<evidence type="ECO:0000313" key="11">
    <source>
        <dbReference type="Proteomes" id="UP000247823"/>
    </source>
</evidence>
<accession>A0A0A5LTB6</accession>
<dbReference type="Gene3D" id="3.30.1660.10">
    <property type="entry name" value="Flavin-binding protein dodecin"/>
    <property type="match status" value="1"/>
</dbReference>
<dbReference type="Proteomes" id="UP001275057">
    <property type="component" value="Unassembled WGS sequence"/>
</dbReference>
<reference evidence="2 10" key="5">
    <citation type="submission" date="2018-05" db="EMBL/GenBank/DDBJ databases">
        <title>Klebsiella quasipneumonaiae provides a window into carbapenemase gene transfer, plasmid rearrangements and nosocomial acquisition from the hospital environment.</title>
        <authorList>
            <person name="Mathers A.J."/>
            <person name="Vegesana K."/>
            <person name="Stoesser N."/>
            <person name="Crook D."/>
            <person name="Vaughan A."/>
            <person name="Barry K."/>
            <person name="Parikh H."/>
            <person name="Sebra R."/>
            <person name="Kotay S."/>
            <person name="Walker A.S."/>
            <person name="Sheppard A.E."/>
        </authorList>
    </citation>
    <scope>NUCLEOTIDE SEQUENCE [LARGE SCALE GENOMIC DNA]</scope>
    <source>
        <strain evidence="2 10">CAV1761</strain>
    </source>
</reference>
<evidence type="ECO:0000313" key="2">
    <source>
        <dbReference type="EMBL" id="AWL71036.1"/>
    </source>
</evidence>
<evidence type="ECO:0000313" key="13">
    <source>
        <dbReference type="Proteomes" id="UP001275057"/>
    </source>
</evidence>
<dbReference type="EMBL" id="LJEX02000099">
    <property type="protein sequence ID" value="OCO84233.1"/>
    <property type="molecule type" value="Genomic_DNA"/>
</dbReference>
<proteinExistence type="predicted"/>
<dbReference type="Proteomes" id="UP000320710">
    <property type="component" value="Unassembled WGS sequence"/>
</dbReference>
<dbReference type="Proteomes" id="UP000050489">
    <property type="component" value="Unassembled WGS sequence"/>
</dbReference>
<reference evidence="6" key="8">
    <citation type="submission" date="2018-06" db="EMBL/GenBank/DDBJ databases">
        <authorList>
            <person name="Martins R.C."/>
            <person name="Perdigao-Neto L.V."/>
            <person name="Costa S.F."/>
            <person name="Levin A.S.S."/>
        </authorList>
    </citation>
    <scope>NUCLEOTIDE SEQUENCE</scope>
    <source>
        <strain evidence="6">1283</strain>
    </source>
</reference>
<dbReference type="EMBL" id="CP029449">
    <property type="protein sequence ID" value="AWL71036.1"/>
    <property type="molecule type" value="Genomic_DNA"/>
</dbReference>
<dbReference type="RefSeq" id="WP_019452732.1">
    <property type="nucleotide sequence ID" value="NZ_BRPU01000029.1"/>
</dbReference>
<evidence type="ECO:0000256" key="1">
    <source>
        <dbReference type="SAM" id="SignalP"/>
    </source>
</evidence>
<dbReference type="Proteomes" id="UP000245399">
    <property type="component" value="Chromosome"/>
</dbReference>
<evidence type="ECO:0000313" key="9">
    <source>
        <dbReference type="Proteomes" id="UP000050489"/>
    </source>
</evidence>
<dbReference type="EMBL" id="QJQB01000210">
    <property type="protein sequence ID" value="PYA69531.1"/>
    <property type="molecule type" value="Genomic_DNA"/>
</dbReference>
<reference evidence="11" key="6">
    <citation type="submission" date="2018-06" db="EMBL/GenBank/DDBJ databases">
        <title>Serratia marcescens genome sequencing and assembly.</title>
        <authorList>
            <person name="Martins R.C."/>
            <person name="Perdigao-Neto L.V."/>
            <person name="Costa S.F."/>
            <person name="Levin A.S.S."/>
        </authorList>
    </citation>
    <scope>NUCLEOTIDE SEQUENCE [LARGE SCALE GENOMIC DNA]</scope>
    <source>
        <strain evidence="11">1283</strain>
    </source>
</reference>
<reference evidence="7 12" key="9">
    <citation type="submission" date="2019-06" db="EMBL/GenBank/DDBJ databases">
        <authorList>
            <person name="Deangelis K."/>
            <person name="Huntemann M."/>
            <person name="Clum A."/>
            <person name="Pillay M."/>
            <person name="Palaniappan K."/>
            <person name="Varghese N."/>
            <person name="Mikhailova N."/>
            <person name="Stamatis D."/>
            <person name="Reddy T."/>
            <person name="Daum C."/>
            <person name="Shapiro N."/>
            <person name="Ivanova N."/>
            <person name="Kyrpides N."/>
            <person name="Woyke T."/>
        </authorList>
    </citation>
    <scope>NUCLEOTIDE SEQUENCE [LARGE SCALE GENOMIC DNA]</scope>
    <source>
        <strain evidence="7 12">106R</strain>
    </source>
</reference>
<dbReference type="InterPro" id="IPR036275">
    <property type="entry name" value="YdgH-like_sf"/>
</dbReference>
<evidence type="ECO:0000313" key="7">
    <source>
        <dbReference type="EMBL" id="TQI84062.1"/>
    </source>
</evidence>
<protein>
    <recommendedName>
        <fullName evidence="14">DUF1471 domain-containing protein</fullName>
    </recommendedName>
</protein>
<reference evidence="8" key="3">
    <citation type="submission" date="2017-12" db="EMBL/GenBank/DDBJ databases">
        <title>FDA dAtabase for Regulatory Grade micrObial Sequences (FDA-ARGOS): Supporting development and validation of Infectious Disease Dx tests.</title>
        <authorList>
            <person name="Campos J."/>
            <person name="Goldberg B."/>
            <person name="Tallon L."/>
            <person name="Sadzewicz L."/>
            <person name="Sengamalay N."/>
            <person name="Ott S."/>
            <person name="Godinez A."/>
            <person name="Nagaraj S."/>
            <person name="Vavikolanu K."/>
            <person name="Vyas G."/>
            <person name="Nadendla S."/>
            <person name="Aluvathingal J."/>
            <person name="Geyer C."/>
            <person name="Nandy P."/>
            <person name="Hobson J."/>
            <person name="Sichtig H."/>
        </authorList>
    </citation>
    <scope>NUCLEOTIDE SEQUENCE [LARGE SCALE GENOMIC DNA]</scope>
    <source>
        <strain evidence="8">FDAARGOS_79</strain>
    </source>
</reference>
<evidence type="ECO:0000313" key="4">
    <source>
        <dbReference type="EMBL" id="OCO84233.1"/>
    </source>
</evidence>
<dbReference type="Proteomes" id="UP000030378">
    <property type="component" value="Unassembled WGS sequence"/>
</dbReference>
<dbReference type="GeneID" id="98188623"/>
<reference evidence="4" key="2">
    <citation type="journal article" date="2017" name="PLoS ONE">
        <title>Genomic and phenotypic characterisation of fluoroquinolone resistance mechanisms in Enterobacteriaceae in Durban, South Africa.</title>
        <authorList>
            <person name="Osei Sekyere J."/>
            <person name="Amoako D.G."/>
        </authorList>
    </citation>
    <scope>NUCLEOTIDE SEQUENCE</scope>
    <source>
        <strain evidence="4">945174350</strain>
    </source>
</reference>
<sequence length="87" mass="9451">MKATKYLLALLAFTSFSSLAAIEITREEAAKHTEIGPVTISQDGDDTVGIDHARLSKAVDEKGGKYYVIIGREGKTTFETINAIAYK</sequence>
<gene>
    <name evidence="4" type="ORF">AN695_0217560</name>
    <name evidence="2" type="ORF">DKC05_27010</name>
    <name evidence="6" type="ORF">DMW51_09290</name>
    <name evidence="7" type="ORF">FHU12_1564</name>
    <name evidence="5" type="ORF">MC70_009585</name>
    <name evidence="3" type="ORF">SJ435_19755</name>
</gene>
<feature type="signal peptide" evidence="1">
    <location>
        <begin position="1"/>
        <end position="20"/>
    </location>
</feature>
<dbReference type="Proteomes" id="UP000247823">
    <property type="component" value="Unassembled WGS sequence"/>
</dbReference>
<dbReference type="EMBL" id="JTBC02000002">
    <property type="protein sequence ID" value="PNO70234.1"/>
    <property type="molecule type" value="Genomic_DNA"/>
</dbReference>
<feature type="chain" id="PRO_5015032708" description="DUF1471 domain-containing protein" evidence="1">
    <location>
        <begin position="21"/>
        <end position="87"/>
    </location>
</feature>
<dbReference type="EMBL" id="JAXABG010000015">
    <property type="protein sequence ID" value="MDX7084623.1"/>
    <property type="molecule type" value="Genomic_DNA"/>
</dbReference>
<keyword evidence="1" id="KW-0732">Signal</keyword>
<reference evidence="3 13" key="11">
    <citation type="submission" date="2023-11" db="EMBL/GenBank/DDBJ databases">
        <title>Detection of rare carbapenemases in Enterobacterales - comparison of two colorimetric and two CIM-based carbapenemase assays.</title>
        <authorList>
            <person name="Schaffarczyk L."/>
            <person name="Noster J."/>
            <person name="Stelzer Y."/>
            <person name="Sattler J."/>
            <person name="Gatermann S."/>
            <person name="Hamprecht A."/>
        </authorList>
    </citation>
    <scope>NUCLEOTIDE SEQUENCE [LARGE SCALE GENOMIC DNA]</scope>
    <source>
        <strain evidence="3 13">CIM-Carb-136</strain>
    </source>
</reference>
<evidence type="ECO:0000313" key="12">
    <source>
        <dbReference type="Proteomes" id="UP000320710"/>
    </source>
</evidence>
<evidence type="ECO:0000313" key="6">
    <source>
        <dbReference type="EMBL" id="PYA69531.1"/>
    </source>
</evidence>
<reference evidence="7 12" key="10">
    <citation type="submission" date="2019-07" db="EMBL/GenBank/DDBJ databases">
        <title>Investigation of anaerobic lignin degradation for improved lignocellulosic biofuels.</title>
        <authorList>
            <person name="Deangelis K.PhD."/>
        </authorList>
    </citation>
    <scope>NUCLEOTIDE SEQUENCE [LARGE SCALE GENOMIC DNA]</scope>
    <source>
        <strain evidence="7 12">106R</strain>
    </source>
</reference>
<evidence type="ECO:0000313" key="8">
    <source>
        <dbReference type="Proteomes" id="UP000030378"/>
    </source>
</evidence>
<evidence type="ECO:0008006" key="14">
    <source>
        <dbReference type="Google" id="ProtNLM"/>
    </source>
</evidence>
<reference evidence="6 11" key="7">
    <citation type="submission" date="2018-06" db="EMBL/GenBank/DDBJ databases">
        <title>Serratia marcescens genome sequencing and assembly.</title>
        <authorList>
            <person name="Martins R.C.R."/>
            <person name="Perdigao-Neto L.V."/>
            <person name="Costa S.F."/>
            <person name="Levin A.S.S."/>
        </authorList>
    </citation>
    <scope>NUCLEOTIDE SEQUENCE [LARGE SCALE GENOMIC DNA]</scope>
    <source>
        <strain evidence="6 11">1283</strain>
    </source>
</reference>
<dbReference type="InterPro" id="IPR025543">
    <property type="entry name" value="Dodecin-like"/>
</dbReference>
<keyword evidence="11" id="KW-1185">Reference proteome</keyword>
<organism evidence="4 9">
    <name type="scientific">Serratia marcescens</name>
    <dbReference type="NCBI Taxonomy" id="615"/>
    <lineage>
        <taxon>Bacteria</taxon>
        <taxon>Pseudomonadati</taxon>
        <taxon>Pseudomonadota</taxon>
        <taxon>Gammaproteobacteria</taxon>
        <taxon>Enterobacterales</taxon>
        <taxon>Yersiniaceae</taxon>
        <taxon>Serratia</taxon>
    </lineage>
</organism>
<evidence type="ECO:0000313" key="5">
    <source>
        <dbReference type="EMBL" id="PNO70234.1"/>
    </source>
</evidence>
<evidence type="ECO:0000313" key="10">
    <source>
        <dbReference type="Proteomes" id="UP000245399"/>
    </source>
</evidence>
<reference evidence="9" key="1">
    <citation type="submission" date="2016-04" db="EMBL/GenBank/DDBJ databases">
        <authorList>
            <person name="Osei Sekyere J."/>
            <person name="Sivertsen A."/>
            <person name="Pedersen A.T."/>
            <person name="Sundsfjord A."/>
        </authorList>
    </citation>
    <scope>NUCLEOTIDE SEQUENCE [LARGE SCALE GENOMIC DNA]</scope>
    <source>
        <strain evidence="9">945174350</strain>
    </source>
</reference>
<dbReference type="EMBL" id="VFMJ01000001">
    <property type="protein sequence ID" value="TQI84062.1"/>
    <property type="molecule type" value="Genomic_DNA"/>
</dbReference>
<dbReference type="SUPFAM" id="SSF159871">
    <property type="entry name" value="YdgH-like"/>
    <property type="match status" value="1"/>
</dbReference>